<keyword evidence="1" id="KW-1133">Transmembrane helix</keyword>
<dbReference type="AlphaFoldDB" id="A0A7T5UPK2"/>
<feature type="transmembrane region" description="Helical" evidence="1">
    <location>
        <begin position="41"/>
        <end position="63"/>
    </location>
</feature>
<organism evidence="2 3">
    <name type="scientific">Candidatus Sungiibacteriota bacterium</name>
    <dbReference type="NCBI Taxonomy" id="2750080"/>
    <lineage>
        <taxon>Bacteria</taxon>
        <taxon>Candidatus Sungiibacteriota</taxon>
    </lineage>
</organism>
<feature type="transmembrane region" description="Helical" evidence="1">
    <location>
        <begin position="108"/>
        <end position="126"/>
    </location>
</feature>
<proteinExistence type="predicted"/>
<feature type="transmembrane region" description="Helical" evidence="1">
    <location>
        <begin position="83"/>
        <end position="101"/>
    </location>
</feature>
<evidence type="ECO:0000313" key="3">
    <source>
        <dbReference type="Proteomes" id="UP000595618"/>
    </source>
</evidence>
<accession>A0A7T5UPK2</accession>
<dbReference type="Proteomes" id="UP000595618">
    <property type="component" value="Chromosome"/>
</dbReference>
<evidence type="ECO:0000313" key="2">
    <source>
        <dbReference type="EMBL" id="QQG44929.1"/>
    </source>
</evidence>
<keyword evidence="1" id="KW-0812">Transmembrane</keyword>
<reference evidence="2 3" key="1">
    <citation type="submission" date="2020-07" db="EMBL/GenBank/DDBJ databases">
        <title>Huge and variable diversity of episymbiotic CPR bacteria and DPANN archaea in groundwater ecosystems.</title>
        <authorList>
            <person name="He C.Y."/>
            <person name="Keren R."/>
            <person name="Whittaker M."/>
            <person name="Farag I.F."/>
            <person name="Doudna J."/>
            <person name="Cate J.H.D."/>
            <person name="Banfield J.F."/>
        </authorList>
    </citation>
    <scope>NUCLEOTIDE SEQUENCE [LARGE SCALE GENOMIC DNA]</scope>
    <source>
        <strain evidence="2">NC_groundwater_541_Ag_S-0.1um_46_50</strain>
    </source>
</reference>
<keyword evidence="1" id="KW-0472">Membrane</keyword>
<feature type="transmembrane region" description="Helical" evidence="1">
    <location>
        <begin position="12"/>
        <end position="34"/>
    </location>
</feature>
<dbReference type="EMBL" id="CP066690">
    <property type="protein sequence ID" value="QQG44929.1"/>
    <property type="molecule type" value="Genomic_DNA"/>
</dbReference>
<evidence type="ECO:0008006" key="4">
    <source>
        <dbReference type="Google" id="ProtNLM"/>
    </source>
</evidence>
<name>A0A7T5UPK2_9BACT</name>
<gene>
    <name evidence="2" type="ORF">HYW89_02880</name>
</gene>
<evidence type="ECO:0000256" key="1">
    <source>
        <dbReference type="SAM" id="Phobius"/>
    </source>
</evidence>
<protein>
    <recommendedName>
        <fullName evidence="4">Nicotinamide mononucleotide transporter</fullName>
    </recommendedName>
</protein>
<sequence length="181" mass="19732">MPNWQAVLGFTSLWSAVFNLLAYTGLLVLTWGILDKKRQAWLFLIGGIMLWSFAVFGGDPIFIGGQTIILVASFMGARKNPDSAATVIFFAILTILSMYSGGSIDSQLRWLGVAAIVGLGLGIPFAQTTLGNTFFTTGGVLMAFYAYRVGSLPFLALNIIFTIATLWEIWKCMRISNQKSA</sequence>
<feature type="transmembrane region" description="Helical" evidence="1">
    <location>
        <begin position="146"/>
        <end position="170"/>
    </location>
</feature>